<dbReference type="PANTHER" id="PTHR30249:SF0">
    <property type="entry name" value="PLASTIDAL GLYCOLATE_GLYCERATE TRANSLOCATOR 1, CHLOROPLASTIC"/>
    <property type="match status" value="1"/>
</dbReference>
<feature type="transmembrane region" description="Helical" evidence="5">
    <location>
        <begin position="90"/>
        <end position="111"/>
    </location>
</feature>
<comment type="caution">
    <text evidence="6">The sequence shown here is derived from an EMBL/GenBank/DDBJ whole genome shotgun (WGS) entry which is preliminary data.</text>
</comment>
<evidence type="ECO:0000256" key="3">
    <source>
        <dbReference type="ARBA" id="ARBA00022989"/>
    </source>
</evidence>
<feature type="transmembrane region" description="Helical" evidence="5">
    <location>
        <begin position="201"/>
        <end position="225"/>
    </location>
</feature>
<evidence type="ECO:0000256" key="5">
    <source>
        <dbReference type="SAM" id="Phobius"/>
    </source>
</evidence>
<dbReference type="Pfam" id="PF04172">
    <property type="entry name" value="LrgB"/>
    <property type="match status" value="1"/>
</dbReference>
<feature type="transmembrane region" description="Helical" evidence="5">
    <location>
        <begin position="29"/>
        <end position="47"/>
    </location>
</feature>
<keyword evidence="2 5" id="KW-0812">Transmembrane</keyword>
<comment type="subcellular location">
    <subcellularLocation>
        <location evidence="1">Membrane</location>
        <topology evidence="1">Multi-pass membrane protein</topology>
    </subcellularLocation>
</comment>
<feature type="transmembrane region" description="Helical" evidence="5">
    <location>
        <begin position="59"/>
        <end position="78"/>
    </location>
</feature>
<evidence type="ECO:0000256" key="2">
    <source>
        <dbReference type="ARBA" id="ARBA00022692"/>
    </source>
</evidence>
<evidence type="ECO:0000256" key="4">
    <source>
        <dbReference type="ARBA" id="ARBA00023136"/>
    </source>
</evidence>
<evidence type="ECO:0000313" key="6">
    <source>
        <dbReference type="EMBL" id="MCC2616625.1"/>
    </source>
</evidence>
<keyword evidence="3 5" id="KW-1133">Transmembrane helix</keyword>
<dbReference type="Proteomes" id="UP001520878">
    <property type="component" value="Unassembled WGS sequence"/>
</dbReference>
<evidence type="ECO:0000313" key="7">
    <source>
        <dbReference type="Proteomes" id="UP001520878"/>
    </source>
</evidence>
<protein>
    <submittedName>
        <fullName evidence="6">LrgB family protein</fullName>
    </submittedName>
</protein>
<feature type="transmembrane region" description="Helical" evidence="5">
    <location>
        <begin position="6"/>
        <end position="22"/>
    </location>
</feature>
<dbReference type="EMBL" id="JAJEWP010000002">
    <property type="protein sequence ID" value="MCC2616625.1"/>
    <property type="molecule type" value="Genomic_DNA"/>
</dbReference>
<evidence type="ECO:0000256" key="1">
    <source>
        <dbReference type="ARBA" id="ARBA00004141"/>
    </source>
</evidence>
<reference evidence="6 7" key="1">
    <citation type="submission" date="2021-10" db="EMBL/GenBank/DDBJ databases">
        <title>Draft genome of Aestuariibacter halophilus JC2043.</title>
        <authorList>
            <person name="Emsley S.A."/>
            <person name="Pfannmuller K.M."/>
            <person name="Ushijima B."/>
            <person name="Saw J.H."/>
            <person name="Videau P."/>
        </authorList>
    </citation>
    <scope>NUCLEOTIDE SEQUENCE [LARGE SCALE GENOMIC DNA]</scope>
    <source>
        <strain evidence="6 7">JC2043</strain>
    </source>
</reference>
<organism evidence="6 7">
    <name type="scientific">Fluctibacter halophilus</name>
    <dbReference type="NCBI Taxonomy" id="226011"/>
    <lineage>
        <taxon>Bacteria</taxon>
        <taxon>Pseudomonadati</taxon>
        <taxon>Pseudomonadota</taxon>
        <taxon>Gammaproteobacteria</taxon>
        <taxon>Alteromonadales</taxon>
        <taxon>Alteromonadaceae</taxon>
        <taxon>Fluctibacter</taxon>
    </lineage>
</organism>
<gene>
    <name evidence="6" type="ORF">LJ739_10265</name>
</gene>
<dbReference type="InterPro" id="IPR007300">
    <property type="entry name" value="CidB/LrgB"/>
</dbReference>
<sequence length="227" mass="23872">MTMLGLGGLTLACYVMALWVFARCRNAVIVHPLVVTSVLIGGFLLWTDIPVERYQQDLAWLHWLLGPATVALALPLYNQLAHLRKDGRRVLVPIIAGGTIAPLLAVAGLWMCDVDGIYLRTMLTKSITTPLAMETALQVGGIPALAAVIVILTGIVGALAAGWIFRLSGVTGAKAQGAALGTVAHAVGTARALQLSETTGAYSTLALCLNGILTALLLPLLLWLLGF</sequence>
<proteinExistence type="predicted"/>
<dbReference type="PANTHER" id="PTHR30249">
    <property type="entry name" value="PUTATIVE SEROTONIN TRANSPORTER"/>
    <property type="match status" value="1"/>
</dbReference>
<keyword evidence="4 5" id="KW-0472">Membrane</keyword>
<accession>A0ABS8G7W2</accession>
<keyword evidence="7" id="KW-1185">Reference proteome</keyword>
<dbReference type="RefSeq" id="WP_229160144.1">
    <property type="nucleotide sequence ID" value="NZ_JAJEWP010000002.1"/>
</dbReference>
<name>A0ABS8G7W2_9ALTE</name>
<feature type="transmembrane region" description="Helical" evidence="5">
    <location>
        <begin position="142"/>
        <end position="165"/>
    </location>
</feature>